<dbReference type="RefSeq" id="WP_090540457.1">
    <property type="nucleotide sequence ID" value="NZ_FOYD01000012.1"/>
</dbReference>
<name>A0A1I6C3G3_9GAMM</name>
<organism evidence="2 3">
    <name type="scientific">Halopseudomonas formosensis</name>
    <dbReference type="NCBI Taxonomy" id="1002526"/>
    <lineage>
        <taxon>Bacteria</taxon>
        <taxon>Pseudomonadati</taxon>
        <taxon>Pseudomonadota</taxon>
        <taxon>Gammaproteobacteria</taxon>
        <taxon>Pseudomonadales</taxon>
        <taxon>Pseudomonadaceae</taxon>
        <taxon>Halopseudomonas</taxon>
    </lineage>
</organism>
<evidence type="ECO:0000313" key="2">
    <source>
        <dbReference type="EMBL" id="SFQ87743.1"/>
    </source>
</evidence>
<dbReference type="Proteomes" id="UP000242815">
    <property type="component" value="Unassembled WGS sequence"/>
</dbReference>
<keyword evidence="1" id="KW-1133">Transmembrane helix</keyword>
<dbReference type="EMBL" id="FOYD01000012">
    <property type="protein sequence ID" value="SFQ87743.1"/>
    <property type="molecule type" value="Genomic_DNA"/>
</dbReference>
<dbReference type="PROSITE" id="PS00409">
    <property type="entry name" value="PROKAR_NTER_METHYL"/>
    <property type="match status" value="1"/>
</dbReference>
<sequence>MKHMNNRGFSLLEVLITVLLITIGLLGMLGMQGRAIQYSIDSVERTHAATLANELLEIIRATPGGILENNSPFLFNSLPASASGTCLEIDQDDLLEDQVGCWARKARNLLPGADTLGAHFRACISSTPGVCDPDGAALEVRLAWDASGEGCLDASADELGNTLCTFTFRTQI</sequence>
<dbReference type="NCBIfam" id="TIGR02532">
    <property type="entry name" value="IV_pilin_GFxxxE"/>
    <property type="match status" value="1"/>
</dbReference>
<accession>A0A1I6C3G3</accession>
<feature type="transmembrane region" description="Helical" evidence="1">
    <location>
        <begin position="12"/>
        <end position="31"/>
    </location>
</feature>
<dbReference type="InterPro" id="IPR012902">
    <property type="entry name" value="N_methyl_site"/>
</dbReference>
<dbReference type="OrthoDB" id="7030002at2"/>
<keyword evidence="1" id="KW-0812">Transmembrane</keyword>
<reference evidence="2 3" key="1">
    <citation type="submission" date="2016-10" db="EMBL/GenBank/DDBJ databases">
        <authorList>
            <person name="de Groot N.N."/>
        </authorList>
    </citation>
    <scope>NUCLEOTIDE SEQUENCE [LARGE SCALE GENOMIC DNA]</scope>
    <source>
        <strain evidence="2 3">JCM 18415</strain>
    </source>
</reference>
<dbReference type="InterPro" id="IPR013362">
    <property type="entry name" value="Pilus_4_PilV"/>
</dbReference>
<dbReference type="STRING" id="1002526.SAMN05216578_1125"/>
<keyword evidence="1" id="KW-0472">Membrane</keyword>
<evidence type="ECO:0000313" key="3">
    <source>
        <dbReference type="Proteomes" id="UP000242815"/>
    </source>
</evidence>
<dbReference type="Pfam" id="PF07963">
    <property type="entry name" value="N_methyl"/>
    <property type="match status" value="1"/>
</dbReference>
<gene>
    <name evidence="2" type="ORF">SAMN05216578_1125</name>
</gene>
<dbReference type="NCBIfam" id="TIGR02523">
    <property type="entry name" value="type_IV_pilV"/>
    <property type="match status" value="1"/>
</dbReference>
<proteinExistence type="predicted"/>
<protein>
    <submittedName>
        <fullName evidence="2">Type IV pilus assembly protein PilV</fullName>
    </submittedName>
</protein>
<evidence type="ECO:0000256" key="1">
    <source>
        <dbReference type="SAM" id="Phobius"/>
    </source>
</evidence>
<dbReference type="AlphaFoldDB" id="A0A1I6C3G3"/>